<dbReference type="AlphaFoldDB" id="B0SZ67"/>
<evidence type="ECO:0008006" key="2">
    <source>
        <dbReference type="Google" id="ProtNLM"/>
    </source>
</evidence>
<accession>B0SZ67</accession>
<protein>
    <recommendedName>
        <fullName evidence="2">Transcriptional regulator, CopG family</fullName>
    </recommendedName>
</protein>
<dbReference type="EMBL" id="CP000927">
    <property type="protein sequence ID" value="ABZ73396.1"/>
    <property type="molecule type" value="Genomic_DNA"/>
</dbReference>
<sequence length="98" mass="11261">MADGEITLKIDDALAERLQVVSASLGKSVDDYVRQLLDAYTGLDPRKQDDAYWDEIERICDETERDGGIPLEDIERWMRSWGTKAKLPPPEPRARNRE</sequence>
<gene>
    <name evidence="1" type="ordered locus">Caul_4275</name>
</gene>
<dbReference type="HOGENOM" id="CLU_2328630_0_0_5"/>
<proteinExistence type="predicted"/>
<dbReference type="KEGG" id="cak:Caul_4275"/>
<organism evidence="1">
    <name type="scientific">Caulobacter sp. (strain K31)</name>
    <dbReference type="NCBI Taxonomy" id="366602"/>
    <lineage>
        <taxon>Bacteria</taxon>
        <taxon>Pseudomonadati</taxon>
        <taxon>Pseudomonadota</taxon>
        <taxon>Alphaproteobacteria</taxon>
        <taxon>Caulobacterales</taxon>
        <taxon>Caulobacteraceae</taxon>
        <taxon>Caulobacter</taxon>
    </lineage>
</organism>
<dbReference type="STRING" id="366602.Caul_4275"/>
<evidence type="ECO:0000313" key="1">
    <source>
        <dbReference type="EMBL" id="ABZ73396.1"/>
    </source>
</evidence>
<dbReference type="OrthoDB" id="7190881at2"/>
<reference evidence="1" key="1">
    <citation type="submission" date="2008-01" db="EMBL/GenBank/DDBJ databases">
        <title>Complete sequence of chromosome of Caulobacter sp. K31.</title>
        <authorList>
            <consortium name="US DOE Joint Genome Institute"/>
            <person name="Copeland A."/>
            <person name="Lucas S."/>
            <person name="Lapidus A."/>
            <person name="Barry K."/>
            <person name="Glavina del Rio T."/>
            <person name="Dalin E."/>
            <person name="Tice H."/>
            <person name="Pitluck S."/>
            <person name="Bruce D."/>
            <person name="Goodwin L."/>
            <person name="Thompson L.S."/>
            <person name="Brettin T."/>
            <person name="Detter J.C."/>
            <person name="Han C."/>
            <person name="Schmutz J."/>
            <person name="Larimer F."/>
            <person name="Land M."/>
            <person name="Hauser L."/>
            <person name="Kyrpides N."/>
            <person name="Kim E."/>
            <person name="Stephens C."/>
            <person name="Richardson P."/>
        </authorList>
    </citation>
    <scope>NUCLEOTIDE SEQUENCE [LARGE SCALE GENOMIC DNA]</scope>
    <source>
        <strain evidence="1">K31</strain>
    </source>
</reference>
<name>B0SZ67_CAUSK</name>